<dbReference type="RefSeq" id="WP_211938188.1">
    <property type="nucleotide sequence ID" value="NZ_CP073078.1"/>
</dbReference>
<sequence>MSDGATTEQGEGARAVETGGEMHIHKPKAPHGLREFLSEISVVVVGIVIALSFEGLLEAYRNHEMSSAARESVREEIGKNLYMLKLRMDSQPCLDRKLQDLGELLGRSGEGPLQPQPTWVSRPQFWSMASGAWQAATSGGRTVLLGQTEQIRLGYVYARFDLANREQEREQEAWAELRGLETWKGPLGPAARFGFAQSLQRARYASYRVRSISLSLLEIGKAEGIKPIERPLEHSNGICLPLTETRANALRTDRAPTGDPE</sequence>
<organism evidence="1 2">
    <name type="scientific">Phenylobacterium montanum</name>
    <dbReference type="NCBI Taxonomy" id="2823693"/>
    <lineage>
        <taxon>Bacteria</taxon>
        <taxon>Pseudomonadati</taxon>
        <taxon>Pseudomonadota</taxon>
        <taxon>Alphaproteobacteria</taxon>
        <taxon>Caulobacterales</taxon>
        <taxon>Caulobacteraceae</taxon>
        <taxon>Phenylobacterium</taxon>
    </lineage>
</organism>
<dbReference type="Proteomes" id="UP000676409">
    <property type="component" value="Chromosome"/>
</dbReference>
<keyword evidence="2" id="KW-1185">Reference proteome</keyword>
<accession>A0A975G0B5</accession>
<name>A0A975G0B5_9CAUL</name>
<reference evidence="1" key="1">
    <citation type="submission" date="2021-04" db="EMBL/GenBank/DDBJ databases">
        <title>The complete genome sequence of Caulobacter sp. S6.</title>
        <authorList>
            <person name="Tang Y."/>
            <person name="Ouyang W."/>
            <person name="Liu Q."/>
            <person name="Huang B."/>
            <person name="Guo Z."/>
            <person name="Lei P."/>
        </authorList>
    </citation>
    <scope>NUCLEOTIDE SEQUENCE</scope>
    <source>
        <strain evidence="1">S6</strain>
    </source>
</reference>
<dbReference type="AlphaFoldDB" id="A0A975G0B5"/>
<evidence type="ECO:0000313" key="1">
    <source>
        <dbReference type="EMBL" id="QUD88137.1"/>
    </source>
</evidence>
<gene>
    <name evidence="1" type="ORF">KCG34_24430</name>
</gene>
<evidence type="ECO:0000313" key="2">
    <source>
        <dbReference type="Proteomes" id="UP000676409"/>
    </source>
</evidence>
<protein>
    <submittedName>
        <fullName evidence="1">Uncharacterized protein</fullName>
    </submittedName>
</protein>
<dbReference type="KEGG" id="caul:KCG34_24430"/>
<proteinExistence type="predicted"/>
<dbReference type="EMBL" id="CP073078">
    <property type="protein sequence ID" value="QUD88137.1"/>
    <property type="molecule type" value="Genomic_DNA"/>
</dbReference>